<protein>
    <submittedName>
        <fullName evidence="5">cAMP-binding protein-catabolite activator and cAMP-dependent protein kinase</fullName>
    </submittedName>
</protein>
<evidence type="ECO:0000313" key="5">
    <source>
        <dbReference type="EMBL" id="ALI54620.1"/>
    </source>
</evidence>
<sequence>MSISKVSETGQIQIIDFGMPGDLYDLTSADGHTTPLNVTVVSNATVASVPRALWRSLVIDYPEIERLSRDHAASAMSRVSERMLRLGKGSAEERIAYGFLELGVRLADSSGQRSNCYDVPLTQLLLAEWLGLSSVHVCRTLQSLHTRGAVEVSGHMKICVMDADALTKIAGVSFDTLAQEISPPH</sequence>
<dbReference type="AlphaFoldDB" id="A0A0P0A836"/>
<dbReference type="InterPro" id="IPR036390">
    <property type="entry name" value="WH_DNA-bd_sf"/>
</dbReference>
<evidence type="ECO:0000259" key="4">
    <source>
        <dbReference type="PROSITE" id="PS51063"/>
    </source>
</evidence>
<dbReference type="PATRIC" id="fig|1397108.4.peg.697"/>
<organism evidence="5 6">
    <name type="scientific">Celeribacter marinus</name>
    <dbReference type="NCBI Taxonomy" id="1397108"/>
    <lineage>
        <taxon>Bacteria</taxon>
        <taxon>Pseudomonadati</taxon>
        <taxon>Pseudomonadota</taxon>
        <taxon>Alphaproteobacteria</taxon>
        <taxon>Rhodobacterales</taxon>
        <taxon>Roseobacteraceae</taxon>
        <taxon>Celeribacter</taxon>
    </lineage>
</organism>
<dbReference type="SUPFAM" id="SSF46785">
    <property type="entry name" value="Winged helix' DNA-binding domain"/>
    <property type="match status" value="1"/>
</dbReference>
<dbReference type="Gene3D" id="2.60.120.10">
    <property type="entry name" value="Jelly Rolls"/>
    <property type="match status" value="1"/>
</dbReference>
<evidence type="ECO:0000256" key="3">
    <source>
        <dbReference type="ARBA" id="ARBA00023163"/>
    </source>
</evidence>
<dbReference type="Gene3D" id="1.10.10.10">
    <property type="entry name" value="Winged helix-like DNA-binding domain superfamily/Winged helix DNA-binding domain"/>
    <property type="match status" value="1"/>
</dbReference>
<dbReference type="Proteomes" id="UP000064920">
    <property type="component" value="Chromosome"/>
</dbReference>
<keyword evidence="2" id="KW-0238">DNA-binding</keyword>
<dbReference type="STRING" id="1397108.IMCC12053_672"/>
<feature type="domain" description="HTH crp-type" evidence="4">
    <location>
        <begin position="89"/>
        <end position="164"/>
    </location>
</feature>
<dbReference type="PROSITE" id="PS51063">
    <property type="entry name" value="HTH_CRP_2"/>
    <property type="match status" value="1"/>
</dbReference>
<dbReference type="InterPro" id="IPR014710">
    <property type="entry name" value="RmlC-like_jellyroll"/>
</dbReference>
<keyword evidence="5" id="KW-0418">Kinase</keyword>
<evidence type="ECO:0000256" key="2">
    <source>
        <dbReference type="ARBA" id="ARBA00023125"/>
    </source>
</evidence>
<dbReference type="EMBL" id="CP012023">
    <property type="protein sequence ID" value="ALI54620.1"/>
    <property type="molecule type" value="Genomic_DNA"/>
</dbReference>
<dbReference type="GO" id="GO:0006355">
    <property type="term" value="P:regulation of DNA-templated transcription"/>
    <property type="evidence" value="ECO:0007669"/>
    <property type="project" value="InterPro"/>
</dbReference>
<reference evidence="5 6" key="1">
    <citation type="submission" date="2015-05" db="EMBL/GenBank/DDBJ databases">
        <authorList>
            <person name="Wang D.B."/>
            <person name="Wang M."/>
        </authorList>
    </citation>
    <scope>NUCLEOTIDE SEQUENCE [LARGE SCALE GENOMIC DNA]</scope>
    <source>
        <strain evidence="5 6">IMCC 12053</strain>
    </source>
</reference>
<keyword evidence="5" id="KW-0808">Transferase</keyword>
<dbReference type="Pfam" id="PF13545">
    <property type="entry name" value="HTH_Crp_2"/>
    <property type="match status" value="1"/>
</dbReference>
<dbReference type="SUPFAM" id="SSF51206">
    <property type="entry name" value="cAMP-binding domain-like"/>
    <property type="match status" value="1"/>
</dbReference>
<dbReference type="GO" id="GO:0003677">
    <property type="term" value="F:DNA binding"/>
    <property type="evidence" value="ECO:0007669"/>
    <property type="project" value="UniProtKB-KW"/>
</dbReference>
<evidence type="ECO:0000256" key="1">
    <source>
        <dbReference type="ARBA" id="ARBA00023015"/>
    </source>
</evidence>
<proteinExistence type="predicted"/>
<gene>
    <name evidence="5" type="ORF">IMCC12053_672</name>
</gene>
<dbReference type="InterPro" id="IPR036388">
    <property type="entry name" value="WH-like_DNA-bd_sf"/>
</dbReference>
<keyword evidence="6" id="KW-1185">Reference proteome</keyword>
<evidence type="ECO:0000313" key="6">
    <source>
        <dbReference type="Proteomes" id="UP000064920"/>
    </source>
</evidence>
<name>A0A0P0A836_9RHOB</name>
<dbReference type="GO" id="GO:0016301">
    <property type="term" value="F:kinase activity"/>
    <property type="evidence" value="ECO:0007669"/>
    <property type="project" value="UniProtKB-KW"/>
</dbReference>
<dbReference type="InterPro" id="IPR012318">
    <property type="entry name" value="HTH_CRP"/>
</dbReference>
<dbReference type="InterPro" id="IPR018490">
    <property type="entry name" value="cNMP-bd_dom_sf"/>
</dbReference>
<keyword evidence="1" id="KW-0805">Transcription regulation</keyword>
<keyword evidence="3" id="KW-0804">Transcription</keyword>
<dbReference type="KEGG" id="cmar:IMCC12053_672"/>
<accession>A0A0P0A836</accession>